<keyword evidence="2" id="KW-1185">Reference proteome</keyword>
<organism evidence="1 2">
    <name type="scientific">Luteipulveratus flavus</name>
    <dbReference type="NCBI Taxonomy" id="3031728"/>
    <lineage>
        <taxon>Bacteria</taxon>
        <taxon>Bacillati</taxon>
        <taxon>Actinomycetota</taxon>
        <taxon>Actinomycetes</taxon>
        <taxon>Micrococcales</taxon>
        <taxon>Dermacoccaceae</taxon>
        <taxon>Luteipulveratus</taxon>
    </lineage>
</organism>
<name>A0ABT6C6S5_9MICO</name>
<dbReference type="RefSeq" id="WP_277191943.1">
    <property type="nucleotide sequence ID" value="NZ_JAROAV010000028.1"/>
</dbReference>
<dbReference type="EMBL" id="JAROAV010000028">
    <property type="protein sequence ID" value="MDF8264475.1"/>
    <property type="molecule type" value="Genomic_DNA"/>
</dbReference>
<evidence type="ECO:0000313" key="1">
    <source>
        <dbReference type="EMBL" id="MDF8264475.1"/>
    </source>
</evidence>
<sequence>MPPAQMLAYLDALGQWRDARRAELDELDRAALDSSEEDELSPDLVLSMAIWKSVSDRYDLLLVTWDSGRIGARESERLSTLIWGGLDTGSGAAGTLAVSLPEACALSDALAGSLRVRLAVDPDHADIAARLRDLRAQVERIRDLVDREPATARAAAAQALDDLDHRVEQTAERDRRGADVGGLLGPLEIQAARCERDLIVGASARRERAADLARARALRTELEAEGVAVRALADQCVAQVTPAPHLAVPDVTALGPVPNTPDALEAYLARLDTVRRALGQAHSAYGTALQRRDELAGRLDAYHVKAGGAPSPDLDELYRRGREVLGRHPVDLVRLGALTIAYQAYLEASLAARTGPRRATEGVS</sequence>
<reference evidence="1 2" key="1">
    <citation type="submission" date="2023-03" db="EMBL/GenBank/DDBJ databases">
        <title>YIM 133296 draft genome.</title>
        <authorList>
            <person name="Xiong L."/>
        </authorList>
    </citation>
    <scope>NUCLEOTIDE SEQUENCE [LARGE SCALE GENOMIC DNA]</scope>
    <source>
        <strain evidence="1 2">YIM 133296</strain>
    </source>
</reference>
<dbReference type="Proteomes" id="UP001528912">
    <property type="component" value="Unassembled WGS sequence"/>
</dbReference>
<protein>
    <submittedName>
        <fullName evidence="1">Uncharacterized protein</fullName>
    </submittedName>
</protein>
<gene>
    <name evidence="1" type="ORF">P4R38_09485</name>
</gene>
<proteinExistence type="predicted"/>
<accession>A0ABT6C6S5</accession>
<evidence type="ECO:0000313" key="2">
    <source>
        <dbReference type="Proteomes" id="UP001528912"/>
    </source>
</evidence>
<comment type="caution">
    <text evidence="1">The sequence shown here is derived from an EMBL/GenBank/DDBJ whole genome shotgun (WGS) entry which is preliminary data.</text>
</comment>